<keyword evidence="2" id="KW-1185">Reference proteome</keyword>
<dbReference type="Proteomes" id="UP001144372">
    <property type="component" value="Unassembled WGS sequence"/>
</dbReference>
<evidence type="ECO:0000313" key="2">
    <source>
        <dbReference type="Proteomes" id="UP001144372"/>
    </source>
</evidence>
<accession>A0A9W6FR33</accession>
<gene>
    <name evidence="1" type="ORF">DAMNIGENAA_00170</name>
</gene>
<dbReference type="EMBL" id="BSDR01000001">
    <property type="protein sequence ID" value="GLI32584.1"/>
    <property type="molecule type" value="Genomic_DNA"/>
</dbReference>
<dbReference type="AlphaFoldDB" id="A0A9W6FR33"/>
<evidence type="ECO:0000313" key="1">
    <source>
        <dbReference type="EMBL" id="GLI32584.1"/>
    </source>
</evidence>
<organism evidence="1 2">
    <name type="scientific">Desulforhabdus amnigena</name>
    <dbReference type="NCBI Taxonomy" id="40218"/>
    <lineage>
        <taxon>Bacteria</taxon>
        <taxon>Pseudomonadati</taxon>
        <taxon>Thermodesulfobacteriota</taxon>
        <taxon>Syntrophobacteria</taxon>
        <taxon>Syntrophobacterales</taxon>
        <taxon>Syntrophobacteraceae</taxon>
        <taxon>Desulforhabdus</taxon>
    </lineage>
</organism>
<sequence length="78" mass="9036">MKPCDEMIQKTLELVKQMTEIADEGDRMREDTGCGVLYGVVRDSAYKIKKLAETEWENHIKRASGEKSNPHPQYMFTE</sequence>
<dbReference type="RefSeq" id="WP_281791640.1">
    <property type="nucleotide sequence ID" value="NZ_BSDR01000001.1"/>
</dbReference>
<comment type="caution">
    <text evidence="1">The sequence shown here is derived from an EMBL/GenBank/DDBJ whole genome shotgun (WGS) entry which is preliminary data.</text>
</comment>
<protein>
    <submittedName>
        <fullName evidence="1">Uncharacterized protein</fullName>
    </submittedName>
</protein>
<reference evidence="1" key="1">
    <citation type="submission" date="2022-12" db="EMBL/GenBank/DDBJ databases">
        <title>Reference genome sequencing for broad-spectrum identification of bacterial and archaeal isolates by mass spectrometry.</title>
        <authorList>
            <person name="Sekiguchi Y."/>
            <person name="Tourlousse D.M."/>
        </authorList>
    </citation>
    <scope>NUCLEOTIDE SEQUENCE</scope>
    <source>
        <strain evidence="1">ASRB1</strain>
    </source>
</reference>
<name>A0A9W6FR33_9BACT</name>
<proteinExistence type="predicted"/>